<reference evidence="2 3" key="1">
    <citation type="submission" date="2020-07" db="EMBL/GenBank/DDBJ databases">
        <title>Moheibacter lacus sp. nov., a member of the family Flavobacteriaceae isolated from freshwater lake sediment.</title>
        <authorList>
            <person name="Liu Y."/>
        </authorList>
    </citation>
    <scope>NUCLEOTIDE SEQUENCE [LARGE SCALE GENOMIC DNA]</scope>
    <source>
        <strain evidence="2 3">BDHS18</strain>
    </source>
</reference>
<comment type="similarity">
    <text evidence="1">Belongs to the transferase hexapeptide repeat family.</text>
</comment>
<dbReference type="RefSeq" id="WP_182042319.1">
    <property type="nucleotide sequence ID" value="NZ_JACDZE010000001.1"/>
</dbReference>
<dbReference type="PANTHER" id="PTHR43017">
    <property type="entry name" value="GALACTOSIDE O-ACETYLTRANSFERASE"/>
    <property type="match status" value="1"/>
</dbReference>
<keyword evidence="1 2" id="KW-0808">Transferase</keyword>
<dbReference type="Proteomes" id="UP000552241">
    <property type="component" value="Unassembled WGS sequence"/>
</dbReference>
<protein>
    <recommendedName>
        <fullName evidence="1">Acetyltransferase</fullName>
        <ecNumber evidence="1">2.3.1.-</ecNumber>
    </recommendedName>
</protein>
<dbReference type="Gene3D" id="2.160.10.10">
    <property type="entry name" value="Hexapeptide repeat proteins"/>
    <property type="match status" value="1"/>
</dbReference>
<organism evidence="2 3">
    <name type="scientific">Moheibacter lacus</name>
    <dbReference type="NCBI Taxonomy" id="2745851"/>
    <lineage>
        <taxon>Bacteria</taxon>
        <taxon>Pseudomonadati</taxon>
        <taxon>Bacteroidota</taxon>
        <taxon>Flavobacteriia</taxon>
        <taxon>Flavobacteriales</taxon>
        <taxon>Weeksellaceae</taxon>
        <taxon>Moheibacter</taxon>
    </lineage>
</organism>
<evidence type="ECO:0000313" key="2">
    <source>
        <dbReference type="EMBL" id="MBA5628731.1"/>
    </source>
</evidence>
<dbReference type="SUPFAM" id="SSF51161">
    <property type="entry name" value="Trimeric LpxA-like enzymes"/>
    <property type="match status" value="1"/>
</dbReference>
<name>A0A838ZG96_9FLAO</name>
<dbReference type="InterPro" id="IPR001451">
    <property type="entry name" value="Hexapep"/>
</dbReference>
<sequence length="210" mass="23721">MSKYQKVNWKKKLDFLLFGWLVNWAYPEYYRPKYGYKSYRKIILYNFISQKILGINRKTPWPVHFTSIVRSPEKIQKGILCDPGDNIGVYIQAVNGIILGNNVGISPGCKIISANHNVCQHSKHDTSPPIIIGNNVFIFANSVVLPGVKIGDNVTIGAGSVVVKDIPSNSIAVGNPCRVIKAKEPYAERFEAIEFNRKIPENLRKYFSSY</sequence>
<dbReference type="AlphaFoldDB" id="A0A838ZG96"/>
<keyword evidence="3" id="KW-1185">Reference proteome</keyword>
<gene>
    <name evidence="2" type="ORF">HU137_02980</name>
</gene>
<dbReference type="EMBL" id="JACDZE010000001">
    <property type="protein sequence ID" value="MBA5628731.1"/>
    <property type="molecule type" value="Genomic_DNA"/>
</dbReference>
<dbReference type="Pfam" id="PF00132">
    <property type="entry name" value="Hexapep"/>
    <property type="match status" value="1"/>
</dbReference>
<dbReference type="GO" id="GO:0008870">
    <property type="term" value="F:galactoside O-acetyltransferase activity"/>
    <property type="evidence" value="ECO:0007669"/>
    <property type="project" value="TreeGrafter"/>
</dbReference>
<evidence type="ECO:0000313" key="3">
    <source>
        <dbReference type="Proteomes" id="UP000552241"/>
    </source>
</evidence>
<comment type="caution">
    <text evidence="2">The sequence shown here is derived from an EMBL/GenBank/DDBJ whole genome shotgun (WGS) entry which is preliminary data.</text>
</comment>
<dbReference type="PANTHER" id="PTHR43017:SF1">
    <property type="entry name" value="ACETYLTRANSFERASE YJL218W-RELATED"/>
    <property type="match status" value="1"/>
</dbReference>
<dbReference type="InterPro" id="IPR011004">
    <property type="entry name" value="Trimer_LpxA-like_sf"/>
</dbReference>
<dbReference type="EC" id="2.3.1.-" evidence="1"/>
<evidence type="ECO:0000256" key="1">
    <source>
        <dbReference type="RuleBase" id="RU367021"/>
    </source>
</evidence>
<keyword evidence="1 2" id="KW-0012">Acyltransferase</keyword>
<proteinExistence type="inferred from homology"/>
<accession>A0A838ZG96</accession>
<dbReference type="InterPro" id="IPR039369">
    <property type="entry name" value="LacA-like"/>
</dbReference>